<dbReference type="PANTHER" id="PTHR43671">
    <property type="entry name" value="SERINE/THREONINE-PROTEIN KINASE NEK"/>
    <property type="match status" value="1"/>
</dbReference>
<evidence type="ECO:0000259" key="9">
    <source>
        <dbReference type="PROSITE" id="PS50011"/>
    </source>
</evidence>
<dbReference type="EMBL" id="JASCZI010090927">
    <property type="protein sequence ID" value="MED6147841.1"/>
    <property type="molecule type" value="Genomic_DNA"/>
</dbReference>
<dbReference type="EC" id="2.7.11.1" evidence="1"/>
<feature type="domain" description="Protein kinase" evidence="9">
    <location>
        <begin position="1"/>
        <end position="102"/>
    </location>
</feature>
<keyword evidence="5 10" id="KW-0418">Kinase</keyword>
<keyword evidence="11" id="KW-1185">Reference proteome</keyword>
<dbReference type="Proteomes" id="UP001341840">
    <property type="component" value="Unassembled WGS sequence"/>
</dbReference>
<keyword evidence="4" id="KW-0547">Nucleotide-binding</keyword>
<keyword evidence="2" id="KW-0723">Serine/threonine-protein kinase</keyword>
<dbReference type="GO" id="GO:0004674">
    <property type="term" value="F:protein serine/threonine kinase activity"/>
    <property type="evidence" value="ECO:0007669"/>
    <property type="project" value="UniProtKB-EC"/>
</dbReference>
<dbReference type="InterPro" id="IPR011009">
    <property type="entry name" value="Kinase-like_dom_sf"/>
</dbReference>
<name>A0ABU6TGH7_9FABA</name>
<accession>A0ABU6TGH7</accession>
<dbReference type="PANTHER" id="PTHR43671:SF98">
    <property type="entry name" value="SERINE_THREONINE-PROTEIN KINASE NEK11"/>
    <property type="match status" value="1"/>
</dbReference>
<sequence length="102" mass="12185">MDQYEIMEQIRRGAYFPEEKLCKWFTQLLLAVEYLHSNFFLHRDLKCSNSFLTKDQDVRLGEFIYHLLLHWDFELAKTLKADDLASSWVLRAGAPWGKRPSF</sequence>
<evidence type="ECO:0000256" key="2">
    <source>
        <dbReference type="ARBA" id="ARBA00022527"/>
    </source>
</evidence>
<comment type="catalytic activity">
    <reaction evidence="8">
        <text>L-seryl-[protein] + ATP = O-phospho-L-seryl-[protein] + ADP + H(+)</text>
        <dbReference type="Rhea" id="RHEA:17989"/>
        <dbReference type="Rhea" id="RHEA-COMP:9863"/>
        <dbReference type="Rhea" id="RHEA-COMP:11604"/>
        <dbReference type="ChEBI" id="CHEBI:15378"/>
        <dbReference type="ChEBI" id="CHEBI:29999"/>
        <dbReference type="ChEBI" id="CHEBI:30616"/>
        <dbReference type="ChEBI" id="CHEBI:83421"/>
        <dbReference type="ChEBI" id="CHEBI:456216"/>
        <dbReference type="EC" id="2.7.11.1"/>
    </reaction>
</comment>
<dbReference type="SUPFAM" id="SSF56112">
    <property type="entry name" value="Protein kinase-like (PK-like)"/>
    <property type="match status" value="1"/>
</dbReference>
<dbReference type="Gene3D" id="1.10.510.10">
    <property type="entry name" value="Transferase(Phosphotransferase) domain 1"/>
    <property type="match status" value="1"/>
</dbReference>
<evidence type="ECO:0000256" key="7">
    <source>
        <dbReference type="ARBA" id="ARBA00047899"/>
    </source>
</evidence>
<dbReference type="InterPro" id="IPR050660">
    <property type="entry name" value="NEK_Ser/Thr_kinase"/>
</dbReference>
<evidence type="ECO:0000256" key="5">
    <source>
        <dbReference type="ARBA" id="ARBA00022777"/>
    </source>
</evidence>
<evidence type="ECO:0000256" key="6">
    <source>
        <dbReference type="ARBA" id="ARBA00022840"/>
    </source>
</evidence>
<proteinExistence type="predicted"/>
<gene>
    <name evidence="10" type="primary">NEK5_1</name>
    <name evidence="10" type="ORF">PIB30_047635</name>
</gene>
<dbReference type="Pfam" id="PF00069">
    <property type="entry name" value="Pkinase"/>
    <property type="match status" value="1"/>
</dbReference>
<comment type="caution">
    <text evidence="10">The sequence shown here is derived from an EMBL/GenBank/DDBJ whole genome shotgun (WGS) entry which is preliminary data.</text>
</comment>
<dbReference type="InterPro" id="IPR000719">
    <property type="entry name" value="Prot_kinase_dom"/>
</dbReference>
<dbReference type="PROSITE" id="PS50011">
    <property type="entry name" value="PROTEIN_KINASE_DOM"/>
    <property type="match status" value="1"/>
</dbReference>
<evidence type="ECO:0000256" key="1">
    <source>
        <dbReference type="ARBA" id="ARBA00012513"/>
    </source>
</evidence>
<evidence type="ECO:0000256" key="8">
    <source>
        <dbReference type="ARBA" id="ARBA00048679"/>
    </source>
</evidence>
<evidence type="ECO:0000256" key="4">
    <source>
        <dbReference type="ARBA" id="ARBA00022741"/>
    </source>
</evidence>
<evidence type="ECO:0000313" key="11">
    <source>
        <dbReference type="Proteomes" id="UP001341840"/>
    </source>
</evidence>
<organism evidence="10 11">
    <name type="scientific">Stylosanthes scabra</name>
    <dbReference type="NCBI Taxonomy" id="79078"/>
    <lineage>
        <taxon>Eukaryota</taxon>
        <taxon>Viridiplantae</taxon>
        <taxon>Streptophyta</taxon>
        <taxon>Embryophyta</taxon>
        <taxon>Tracheophyta</taxon>
        <taxon>Spermatophyta</taxon>
        <taxon>Magnoliopsida</taxon>
        <taxon>eudicotyledons</taxon>
        <taxon>Gunneridae</taxon>
        <taxon>Pentapetalae</taxon>
        <taxon>rosids</taxon>
        <taxon>fabids</taxon>
        <taxon>Fabales</taxon>
        <taxon>Fabaceae</taxon>
        <taxon>Papilionoideae</taxon>
        <taxon>50 kb inversion clade</taxon>
        <taxon>dalbergioids sensu lato</taxon>
        <taxon>Dalbergieae</taxon>
        <taxon>Pterocarpus clade</taxon>
        <taxon>Stylosanthes</taxon>
    </lineage>
</organism>
<keyword evidence="3 10" id="KW-0808">Transferase</keyword>
<evidence type="ECO:0000313" key="10">
    <source>
        <dbReference type="EMBL" id="MED6147841.1"/>
    </source>
</evidence>
<keyword evidence="6" id="KW-0067">ATP-binding</keyword>
<reference evidence="10 11" key="1">
    <citation type="journal article" date="2023" name="Plants (Basel)">
        <title>Bridging the Gap: Combining Genomics and Transcriptomics Approaches to Understand Stylosanthes scabra, an Orphan Legume from the Brazilian Caatinga.</title>
        <authorList>
            <person name="Ferreira-Neto J.R.C."/>
            <person name="da Silva M.D."/>
            <person name="Binneck E."/>
            <person name="de Melo N.F."/>
            <person name="da Silva R.H."/>
            <person name="de Melo A.L.T.M."/>
            <person name="Pandolfi V."/>
            <person name="Bustamante F.O."/>
            <person name="Brasileiro-Vidal A.C."/>
            <person name="Benko-Iseppon A.M."/>
        </authorList>
    </citation>
    <scope>NUCLEOTIDE SEQUENCE [LARGE SCALE GENOMIC DNA]</scope>
    <source>
        <tissue evidence="10">Leaves</tissue>
    </source>
</reference>
<comment type="catalytic activity">
    <reaction evidence="7">
        <text>L-threonyl-[protein] + ATP = O-phospho-L-threonyl-[protein] + ADP + H(+)</text>
        <dbReference type="Rhea" id="RHEA:46608"/>
        <dbReference type="Rhea" id="RHEA-COMP:11060"/>
        <dbReference type="Rhea" id="RHEA-COMP:11605"/>
        <dbReference type="ChEBI" id="CHEBI:15378"/>
        <dbReference type="ChEBI" id="CHEBI:30013"/>
        <dbReference type="ChEBI" id="CHEBI:30616"/>
        <dbReference type="ChEBI" id="CHEBI:61977"/>
        <dbReference type="ChEBI" id="CHEBI:456216"/>
        <dbReference type="EC" id="2.7.11.1"/>
    </reaction>
</comment>
<evidence type="ECO:0000256" key="3">
    <source>
        <dbReference type="ARBA" id="ARBA00022679"/>
    </source>
</evidence>
<protein>
    <recommendedName>
        <fullName evidence="1">non-specific serine/threonine protein kinase</fullName>
        <ecNumber evidence="1">2.7.11.1</ecNumber>
    </recommendedName>
</protein>